<reference evidence="1 2" key="1">
    <citation type="submission" date="2010-03" db="EMBL/GenBank/DDBJ databases">
        <title>The genome sequence of Bacteriodes xylanisolvens XB1A.</title>
        <authorList>
            <consortium name="metaHIT consortium -- http://www.metahit.eu/"/>
            <person name="Pajon A."/>
            <person name="Turner K."/>
            <person name="Parkhill J."/>
            <person name="Bernalier A."/>
        </authorList>
    </citation>
    <scope>NUCLEOTIDE SEQUENCE [LARGE SCALE GENOMIC DNA]</scope>
    <source>
        <strain evidence="1 2">XB1A</strain>
    </source>
</reference>
<reference evidence="1 2" key="2">
    <citation type="submission" date="2010-03" db="EMBL/GenBank/DDBJ databases">
        <authorList>
            <person name="Pajon A."/>
        </authorList>
    </citation>
    <scope>NUCLEOTIDE SEQUENCE [LARGE SCALE GENOMIC DNA]</scope>
    <source>
        <strain evidence="1 2">XB1A</strain>
    </source>
</reference>
<proteinExistence type="predicted"/>
<dbReference type="AlphaFoldDB" id="D6D2U0"/>
<dbReference type="KEGG" id="bxy:BXY_37870"/>
<dbReference type="HOGENOM" id="CLU_3180582_0_0_10"/>
<evidence type="ECO:0000313" key="1">
    <source>
        <dbReference type="EMBL" id="CBK68742.1"/>
    </source>
</evidence>
<sequence length="46" mass="5522">MEVLNGFIAGRCIVYKIYNQFVLIISFIDIIIENDFKIEYMNTIRF</sequence>
<dbReference type="PATRIC" id="fig|657309.4.peg.2742"/>
<gene>
    <name evidence="1" type="ORF">BXY_37870</name>
</gene>
<name>D6D2U0_9BACE</name>
<dbReference type="Proteomes" id="UP000008795">
    <property type="component" value="Chromosome"/>
</dbReference>
<dbReference type="EMBL" id="FP929033">
    <property type="protein sequence ID" value="CBK68742.1"/>
    <property type="molecule type" value="Genomic_DNA"/>
</dbReference>
<organism evidence="1 2">
    <name type="scientific">Bacteroides xylanisolvens XB1A</name>
    <dbReference type="NCBI Taxonomy" id="657309"/>
    <lineage>
        <taxon>Bacteria</taxon>
        <taxon>Pseudomonadati</taxon>
        <taxon>Bacteroidota</taxon>
        <taxon>Bacteroidia</taxon>
        <taxon>Bacteroidales</taxon>
        <taxon>Bacteroidaceae</taxon>
        <taxon>Bacteroides</taxon>
    </lineage>
</organism>
<accession>D6D2U0</accession>
<evidence type="ECO:0000313" key="2">
    <source>
        <dbReference type="Proteomes" id="UP000008795"/>
    </source>
</evidence>
<protein>
    <submittedName>
        <fullName evidence="1">Uncharacterized protein</fullName>
    </submittedName>
</protein>